<gene>
    <name evidence="8" type="ORF">K8V90_07265</name>
</gene>
<dbReference type="InterPro" id="IPR050327">
    <property type="entry name" value="Proton-linked_MCT"/>
</dbReference>
<dbReference type="NCBIfam" id="NF038246">
    <property type="entry name" value="bile_salt_MFS"/>
    <property type="match status" value="1"/>
</dbReference>
<proteinExistence type="predicted"/>
<feature type="transmembrane region" description="Helical" evidence="6">
    <location>
        <begin position="331"/>
        <end position="353"/>
    </location>
</feature>
<dbReference type="Proteomes" id="UP000776700">
    <property type="component" value="Unassembled WGS sequence"/>
</dbReference>
<dbReference type="CDD" id="cd17355">
    <property type="entry name" value="MFS_YcxA_like"/>
    <property type="match status" value="1"/>
</dbReference>
<feature type="transmembrane region" description="Helical" evidence="6">
    <location>
        <begin position="12"/>
        <end position="32"/>
    </location>
</feature>
<protein>
    <submittedName>
        <fullName evidence="8">Conjugated bile salt MFS transporter</fullName>
    </submittedName>
</protein>
<keyword evidence="4 6" id="KW-1133">Transmembrane helix</keyword>
<dbReference type="InterPro" id="IPR011701">
    <property type="entry name" value="MFS"/>
</dbReference>
<dbReference type="PROSITE" id="PS50850">
    <property type="entry name" value="MFS"/>
    <property type="match status" value="1"/>
</dbReference>
<dbReference type="GO" id="GO:0005886">
    <property type="term" value="C:plasma membrane"/>
    <property type="evidence" value="ECO:0007669"/>
    <property type="project" value="UniProtKB-SubCell"/>
</dbReference>
<dbReference type="Gene3D" id="1.20.1250.20">
    <property type="entry name" value="MFS general substrate transporter like domains"/>
    <property type="match status" value="2"/>
</dbReference>
<comment type="caution">
    <text evidence="8">The sequence shown here is derived from an EMBL/GenBank/DDBJ whole genome shotgun (WGS) entry which is preliminary data.</text>
</comment>
<evidence type="ECO:0000256" key="3">
    <source>
        <dbReference type="ARBA" id="ARBA00022692"/>
    </source>
</evidence>
<feature type="transmembrane region" description="Helical" evidence="6">
    <location>
        <begin position="307"/>
        <end position="325"/>
    </location>
</feature>
<comment type="subcellular location">
    <subcellularLocation>
        <location evidence="1">Cell membrane</location>
        <topology evidence="1">Multi-pass membrane protein</topology>
    </subcellularLocation>
</comment>
<feature type="transmembrane region" description="Helical" evidence="6">
    <location>
        <begin position="178"/>
        <end position="197"/>
    </location>
</feature>
<feature type="transmembrane region" description="Helical" evidence="6">
    <location>
        <begin position="401"/>
        <end position="420"/>
    </location>
</feature>
<organism evidence="8 9">
    <name type="scientific">Romboutsia timonensis</name>
    <dbReference type="NCBI Taxonomy" id="1776391"/>
    <lineage>
        <taxon>Bacteria</taxon>
        <taxon>Bacillati</taxon>
        <taxon>Bacillota</taxon>
        <taxon>Clostridia</taxon>
        <taxon>Peptostreptococcales</taxon>
        <taxon>Peptostreptococcaceae</taxon>
        <taxon>Romboutsia</taxon>
    </lineage>
</organism>
<evidence type="ECO:0000313" key="8">
    <source>
        <dbReference type="EMBL" id="HJG96881.1"/>
    </source>
</evidence>
<accession>A0A921SZM9</accession>
<evidence type="ECO:0000256" key="5">
    <source>
        <dbReference type="ARBA" id="ARBA00023136"/>
    </source>
</evidence>
<evidence type="ECO:0000259" key="7">
    <source>
        <dbReference type="PROSITE" id="PS50850"/>
    </source>
</evidence>
<evidence type="ECO:0000313" key="9">
    <source>
        <dbReference type="Proteomes" id="UP000776700"/>
    </source>
</evidence>
<feature type="transmembrane region" description="Helical" evidence="6">
    <location>
        <begin position="365"/>
        <end position="389"/>
    </location>
</feature>
<feature type="transmembrane region" description="Helical" evidence="6">
    <location>
        <begin position="85"/>
        <end position="102"/>
    </location>
</feature>
<feature type="domain" description="Major facilitator superfamily (MFS) profile" evidence="7">
    <location>
        <begin position="15"/>
        <end position="423"/>
    </location>
</feature>
<dbReference type="InterPro" id="IPR020846">
    <property type="entry name" value="MFS_dom"/>
</dbReference>
<feature type="transmembrane region" description="Helical" evidence="6">
    <location>
        <begin position="108"/>
        <end position="133"/>
    </location>
</feature>
<keyword evidence="5 6" id="KW-0472">Membrane</keyword>
<dbReference type="GO" id="GO:0022857">
    <property type="term" value="F:transmembrane transporter activity"/>
    <property type="evidence" value="ECO:0007669"/>
    <property type="project" value="InterPro"/>
</dbReference>
<evidence type="ECO:0000256" key="6">
    <source>
        <dbReference type="SAM" id="Phobius"/>
    </source>
</evidence>
<dbReference type="PANTHER" id="PTHR11360">
    <property type="entry name" value="MONOCARBOXYLATE TRANSPORTER"/>
    <property type="match status" value="1"/>
</dbReference>
<dbReference type="PANTHER" id="PTHR11360:SF290">
    <property type="entry name" value="MONOCARBOXYLATE MFS PERMEASE"/>
    <property type="match status" value="1"/>
</dbReference>
<name>A0A921SZM9_9FIRM</name>
<dbReference type="EMBL" id="DYUB01000227">
    <property type="protein sequence ID" value="HJG96881.1"/>
    <property type="molecule type" value="Genomic_DNA"/>
</dbReference>
<keyword evidence="2" id="KW-0813">Transport</keyword>
<dbReference type="AlphaFoldDB" id="A0A921SZM9"/>
<dbReference type="SUPFAM" id="SSF103473">
    <property type="entry name" value="MFS general substrate transporter"/>
    <property type="match status" value="1"/>
</dbReference>
<reference evidence="8" key="2">
    <citation type="submission" date="2021-09" db="EMBL/GenBank/DDBJ databases">
        <authorList>
            <person name="Gilroy R."/>
        </authorList>
    </citation>
    <scope>NUCLEOTIDE SEQUENCE</scope>
    <source>
        <strain evidence="8">1277</strain>
    </source>
</reference>
<reference evidence="8" key="1">
    <citation type="journal article" date="2021" name="PeerJ">
        <title>Extensive microbial diversity within the chicken gut microbiome revealed by metagenomics and culture.</title>
        <authorList>
            <person name="Gilroy R."/>
            <person name="Ravi A."/>
            <person name="Getino M."/>
            <person name="Pursley I."/>
            <person name="Horton D.L."/>
            <person name="Alikhan N.F."/>
            <person name="Baker D."/>
            <person name="Gharbi K."/>
            <person name="Hall N."/>
            <person name="Watson M."/>
            <person name="Adriaenssens E.M."/>
            <person name="Foster-Nyarko E."/>
            <person name="Jarju S."/>
            <person name="Secka A."/>
            <person name="Antonio M."/>
            <person name="Oren A."/>
            <person name="Chaudhuri R.R."/>
            <person name="La Ragione R."/>
            <person name="Hildebrand F."/>
            <person name="Pallen M.J."/>
        </authorList>
    </citation>
    <scope>NUCLEOTIDE SEQUENCE</scope>
    <source>
        <strain evidence="8">1277</strain>
    </source>
</reference>
<feature type="transmembrane region" description="Helical" evidence="6">
    <location>
        <begin position="239"/>
        <end position="264"/>
    </location>
</feature>
<feature type="transmembrane region" description="Helical" evidence="6">
    <location>
        <begin position="52"/>
        <end position="73"/>
    </location>
</feature>
<dbReference type="InterPro" id="IPR036259">
    <property type="entry name" value="MFS_trans_sf"/>
</dbReference>
<feature type="transmembrane region" description="Helical" evidence="6">
    <location>
        <begin position="270"/>
        <end position="295"/>
    </location>
</feature>
<dbReference type="Pfam" id="PF07690">
    <property type="entry name" value="MFS_1"/>
    <property type="match status" value="1"/>
</dbReference>
<evidence type="ECO:0000256" key="4">
    <source>
        <dbReference type="ARBA" id="ARBA00022989"/>
    </source>
</evidence>
<evidence type="ECO:0000256" key="2">
    <source>
        <dbReference type="ARBA" id="ARBA00022448"/>
    </source>
</evidence>
<evidence type="ECO:0000256" key="1">
    <source>
        <dbReference type="ARBA" id="ARBA00004651"/>
    </source>
</evidence>
<keyword evidence="3 6" id="KW-0812">Transmembrane</keyword>
<sequence>MDINENHKQKKFFYGWVIVAVCLLIQAIPFGVASNLPPTFINYVVKAEGFSYASFSLMFTVGTIISAICSPFIGKLFTKVSAKTLYIIGSILVGVGFMAFSFAGNYLIAYYILAGVVQVGVAIVSSIGVPTLINAWFKVNKGTAMGIAFAGGGLGNIFLQMIAGRWLSDPAIGYKGAYIRFGAIALVVSLILSIFFVRMPKSKEELESNIPRKKKSNEDSTHHVSWGYTISEVTKIPQFWMIGISFIFVGFYVAGIALQFIAYLQNLEEAGILLIPSATIASMFGLFSIFGTILGGMLFDKFGLSKSYSFSGVLVVISCLCLIFLRDINSLGYLFSICFGISMFSYIMGPSYMTGALFGDREYSTILGIIQIFFAVGFAIGSPLFGMIIDNFGWTIGWTSTIIYSIIAYIGLVISCSMIIKINKENNVTETKRIS</sequence>
<feature type="transmembrane region" description="Helical" evidence="6">
    <location>
        <begin position="145"/>
        <end position="166"/>
    </location>
</feature>